<comment type="similarity">
    <text evidence="8">Belongs to the DNA polymerase type-B-like family. GLD2 subfamily.</text>
</comment>
<feature type="compositionally biased region" description="Basic residues" evidence="9">
    <location>
        <begin position="309"/>
        <end position="320"/>
    </location>
</feature>
<evidence type="ECO:0000256" key="8">
    <source>
        <dbReference type="ARBA" id="ARBA00038491"/>
    </source>
</evidence>
<keyword evidence="6" id="KW-0479">Metal-binding</keyword>
<feature type="compositionally biased region" description="Basic and acidic residues" evidence="9">
    <location>
        <begin position="373"/>
        <end position="382"/>
    </location>
</feature>
<feature type="region of interest" description="Disordered" evidence="9">
    <location>
        <begin position="787"/>
        <end position="828"/>
    </location>
</feature>
<dbReference type="CDD" id="cd05402">
    <property type="entry name" value="NT_PAP_TUTase"/>
    <property type="match status" value="1"/>
</dbReference>
<dbReference type="SUPFAM" id="SSF81631">
    <property type="entry name" value="PAP/OAS1 substrate-binding domain"/>
    <property type="match status" value="1"/>
</dbReference>
<dbReference type="GO" id="GO:0031123">
    <property type="term" value="P:RNA 3'-end processing"/>
    <property type="evidence" value="ECO:0007669"/>
    <property type="project" value="TreeGrafter"/>
</dbReference>
<evidence type="ECO:0000259" key="10">
    <source>
        <dbReference type="Pfam" id="PF03828"/>
    </source>
</evidence>
<evidence type="ECO:0000313" key="13">
    <source>
        <dbReference type="Proteomes" id="UP000069272"/>
    </source>
</evidence>
<proteinExistence type="inferred from homology"/>
<comment type="cofactor">
    <cofactor evidence="2">
        <name>Mg(2+)</name>
        <dbReference type="ChEBI" id="CHEBI:18420"/>
    </cofactor>
</comment>
<dbReference type="InterPro" id="IPR002058">
    <property type="entry name" value="PAP_assoc"/>
</dbReference>
<feature type="compositionally biased region" description="Low complexity" evidence="9">
    <location>
        <begin position="504"/>
        <end position="552"/>
    </location>
</feature>
<evidence type="ECO:0000256" key="7">
    <source>
        <dbReference type="ARBA" id="ARBA00022842"/>
    </source>
</evidence>
<feature type="compositionally biased region" description="Polar residues" evidence="9">
    <location>
        <begin position="850"/>
        <end position="870"/>
    </location>
</feature>
<dbReference type="OrthoDB" id="2274644at2759"/>
<feature type="compositionally biased region" description="Polar residues" evidence="9">
    <location>
        <begin position="1101"/>
        <end position="1116"/>
    </location>
</feature>
<evidence type="ECO:0000256" key="2">
    <source>
        <dbReference type="ARBA" id="ARBA00001946"/>
    </source>
</evidence>
<dbReference type="GO" id="GO:1990817">
    <property type="term" value="F:poly(A) RNA polymerase activity"/>
    <property type="evidence" value="ECO:0007669"/>
    <property type="project" value="TreeGrafter"/>
</dbReference>
<feature type="compositionally biased region" description="Polar residues" evidence="9">
    <location>
        <begin position="1123"/>
        <end position="1134"/>
    </location>
</feature>
<feature type="region of interest" description="Disordered" evidence="9">
    <location>
        <begin position="747"/>
        <end position="769"/>
    </location>
</feature>
<name>A0A2C9GGW2_ANOAL</name>
<dbReference type="GO" id="GO:0005737">
    <property type="term" value="C:cytoplasm"/>
    <property type="evidence" value="ECO:0007669"/>
    <property type="project" value="UniProtKB-SubCell"/>
</dbReference>
<evidence type="ECO:0008006" key="14">
    <source>
        <dbReference type="Google" id="ProtNLM"/>
    </source>
</evidence>
<feature type="compositionally biased region" description="Gly residues" evidence="9">
    <location>
        <begin position="694"/>
        <end position="703"/>
    </location>
</feature>
<feature type="compositionally biased region" description="Polar residues" evidence="9">
    <location>
        <begin position="387"/>
        <end position="404"/>
    </location>
</feature>
<sequence>MPVTLCVGNRGNEPTVPSLSVQDSAVIVCKANQDLKNVDNIIPLVNSGSQEDTGRPDGVQPRCNSLVKATMITHFPTGHGMMYGLSKNKKGFGSNTGSTTTTSTHRKKQSHQEVMRKLKDLHFNLVPSGLDRSDDIIGTVVTDSAGNMPMPFPTPEQKKDFSTQMSSCCNGVESKSSVMCEDKETLTKMKIPAEVKCGRFREEETESLLQHPRKSVEGINDKPASFANGTKEPLLRAAEASGVTDGFTREKTDPGYTHSVHNFMESLSHRSATGTMATANDRIASSDGHTTPATFAASDIQPHSSHGIRGNHHKAHHHGKGGGSTKSTNHNSNGPACEPILQSVPSVRKANENELTHSAKVHSPASHGTAQQKETHRPDHFKGAKNIPSSASQNTRPNPPQHQSYLHHLSGHHKHPPLLQEPHHTLLQTNGTHQYSLDFLCDVGMKMSLAGGGNVSGSVASMLRGSHQANYNFSQQFQPPLIQHHQLPPQHHALEQSPSRTQSHQQMMQQHQQHQLQQLQQQHHPQQQQQQQHQHQQHQQQQQPPQHHAQQLHYHHRVQHAAYRGENLVPSHTTIGLTDHGAYGSHAVISNGELQILNGCSASNNEVGSNGKEFEATSYAYVQHETDQHSHHYQNHPQSHHHHQQQQLHNYHHNNNYQHYSRNNNGRSIHMNYYVQNGTVGREDSHRRKAWAGHGNGAKGKGGATVSTSGKQFSKGQGAGHAYRKNYHHYQNHTVTGGHQYYDQMQMQPQHHHHHHHHHHHQQQAQQHYYKQHNMYRNLVYVRGYDQGLGDVPPSESNTEDHQKLQETRPNHVVSSDDRAKECEAAENSEDPITAVDEIGADMEEEQASERIQNSNDEDGVSNQFCTVPRSSSSSSVVSIPSTESSVISSHSATSQMHAPLEASNGTNGHDYESDSSHSSDYQDGSYRTYTEFNQTNDDRTVYRSSSTTSSGISSSATCPASSEFIPSSPVSLHSRQLVGDFFGRCVSYHGSHQNLTVYCGGEAAGDRGSPIDSPTDESRPVMGTQSVPIFGELFCSTNQHQHLNGILSAAGFGSSTSLDQATFQSVAYSSSSSSSLSAASVPPTDFVSMQSGHPKKRSQSGRSSPSNGIPQSRVASSRAVLGTSNFASSSAVTKTHHQHHQQQQQQQQQASGGRKNNQVSISYTHRSSLPSDFQFTPADRYILRANEVEMKEPPVQLGDGGKWDSLSRDMWKKFTAAQQTEEMYIAKMELWRYLYICIRKGFPKYGLYLVGSTISGFGANSSDVDMCLVARSGPSYCDPRTEALYNLSLVKDYFMNMPSTSFEQFSLIQAKVPILRFQDSKHGIEVDLNFNNCVGIRNTHLLNCYSQMDWRVRPLVLVVKLWAQHHNINDAKNMTISSYSLVLMVIHFLQYGVSVPVLPCLHALYPEKFMKIIDINSIEMIERIEPYQTENKETLGELLLHFLEYYTHFDYARFAISVRTASIIPIEECRLARSYKNDPHHWKHLCIEEPFDLTNTARSVFDGEVFEQIKSTFAISLRMLKENKNLSVLFGNPLFTPVTSTLSITS</sequence>
<evidence type="ECO:0000256" key="3">
    <source>
        <dbReference type="ARBA" id="ARBA00004496"/>
    </source>
</evidence>
<keyword evidence="5" id="KW-0808">Transferase</keyword>
<dbReference type="SUPFAM" id="SSF81301">
    <property type="entry name" value="Nucleotidyltransferase"/>
    <property type="match status" value="1"/>
</dbReference>
<evidence type="ECO:0000256" key="1">
    <source>
        <dbReference type="ARBA" id="ARBA00001936"/>
    </source>
</evidence>
<dbReference type="Gene3D" id="3.30.460.10">
    <property type="entry name" value="Beta Polymerase, domain 2"/>
    <property type="match status" value="1"/>
</dbReference>
<dbReference type="GeneID" id="118458907"/>
<dbReference type="RefSeq" id="XP_035777759.1">
    <property type="nucleotide sequence ID" value="XM_035921866.1"/>
</dbReference>
<evidence type="ECO:0000256" key="4">
    <source>
        <dbReference type="ARBA" id="ARBA00022490"/>
    </source>
</evidence>
<dbReference type="Gene3D" id="1.10.1410.10">
    <property type="match status" value="1"/>
</dbReference>
<feature type="region of interest" description="Disordered" evidence="9">
    <location>
        <begin position="92"/>
        <end position="111"/>
    </location>
</feature>
<dbReference type="PANTHER" id="PTHR12271">
    <property type="entry name" value="POLY A POLYMERASE CID PAP -RELATED"/>
    <property type="match status" value="1"/>
</dbReference>
<comment type="subcellular location">
    <subcellularLocation>
        <location evidence="3">Cytoplasm</location>
    </subcellularLocation>
</comment>
<evidence type="ECO:0000256" key="9">
    <source>
        <dbReference type="SAM" id="MobiDB-lite"/>
    </source>
</evidence>
<feature type="region of interest" description="Disordered" evidence="9">
    <location>
        <begin position="1074"/>
        <end position="1159"/>
    </location>
</feature>
<protein>
    <recommendedName>
        <fullName evidence="14">PAP-associated domain-containing protein</fullName>
    </recommendedName>
</protein>
<dbReference type="EnsemblMetazoa" id="AALB016063-RA">
    <property type="protein sequence ID" value="AALB016063-PA"/>
    <property type="gene ID" value="AALB016063"/>
</dbReference>
<feature type="region of interest" description="Disordered" evidence="9">
    <location>
        <begin position="490"/>
        <end position="557"/>
    </location>
</feature>
<feature type="region of interest" description="Disordered" evidence="9">
    <location>
        <begin position="681"/>
        <end position="720"/>
    </location>
</feature>
<dbReference type="VEuPathDB" id="VectorBase:AALB016063"/>
<feature type="region of interest" description="Disordered" evidence="9">
    <location>
        <begin position="938"/>
        <end position="959"/>
    </location>
</feature>
<organism evidence="12 13">
    <name type="scientific">Anopheles albimanus</name>
    <name type="common">New world malaria mosquito</name>
    <dbReference type="NCBI Taxonomy" id="7167"/>
    <lineage>
        <taxon>Eukaryota</taxon>
        <taxon>Metazoa</taxon>
        <taxon>Ecdysozoa</taxon>
        <taxon>Arthropoda</taxon>
        <taxon>Hexapoda</taxon>
        <taxon>Insecta</taxon>
        <taxon>Pterygota</taxon>
        <taxon>Neoptera</taxon>
        <taxon>Endopterygota</taxon>
        <taxon>Diptera</taxon>
        <taxon>Nematocera</taxon>
        <taxon>Culicoidea</taxon>
        <taxon>Culicidae</taxon>
        <taxon>Anophelinae</taxon>
        <taxon>Anopheles</taxon>
    </lineage>
</organism>
<dbReference type="VEuPathDB" id="VectorBase:AALB20_033006"/>
<dbReference type="PANTHER" id="PTHR12271:SF40">
    <property type="entry name" value="POLY(A) RNA POLYMERASE GLD2"/>
    <property type="match status" value="1"/>
</dbReference>
<feature type="compositionally biased region" description="Polar residues" evidence="9">
    <location>
        <begin position="325"/>
        <end position="334"/>
    </location>
</feature>
<feature type="compositionally biased region" description="Low complexity" evidence="9">
    <location>
        <begin position="945"/>
        <end position="959"/>
    </location>
</feature>
<dbReference type="KEGG" id="aali:118458907"/>
<evidence type="ECO:0000259" key="11">
    <source>
        <dbReference type="Pfam" id="PF22600"/>
    </source>
</evidence>
<dbReference type="Pfam" id="PF03828">
    <property type="entry name" value="PAP_assoc"/>
    <property type="match status" value="1"/>
</dbReference>
<reference evidence="12" key="2">
    <citation type="submission" date="2022-08" db="UniProtKB">
        <authorList>
            <consortium name="EnsemblMetazoa"/>
        </authorList>
    </citation>
    <scope>IDENTIFICATION</scope>
    <source>
        <strain evidence="12">STECLA/ALBI9_A</strain>
    </source>
</reference>
<keyword evidence="4" id="KW-0963">Cytoplasm</keyword>
<dbReference type="InterPro" id="IPR043519">
    <property type="entry name" value="NT_sf"/>
</dbReference>
<feature type="domain" description="PAP-associated" evidence="10">
    <location>
        <begin position="1435"/>
        <end position="1496"/>
    </location>
</feature>
<feature type="region of interest" description="Disordered" evidence="9">
    <location>
        <begin position="844"/>
        <end position="926"/>
    </location>
</feature>
<feature type="compositionally biased region" description="Basic residues" evidence="9">
    <location>
        <begin position="750"/>
        <end position="762"/>
    </location>
</feature>
<feature type="compositionally biased region" description="Polar residues" evidence="9">
    <location>
        <begin position="705"/>
        <end position="715"/>
    </location>
</feature>
<keyword evidence="7" id="KW-0460">Magnesium</keyword>
<feature type="region of interest" description="Disordered" evidence="9">
    <location>
        <begin position="239"/>
        <end position="259"/>
    </location>
</feature>
<reference evidence="12 13" key="1">
    <citation type="journal article" date="2017" name="G3 (Bethesda)">
        <title>The Physical Genome Mapping of Anopheles albimanus Corrected Scaffold Misassemblies and Identified Interarm Rearrangements in Genus Anopheles.</title>
        <authorList>
            <person name="Artemov G.N."/>
            <person name="Peery A.N."/>
            <person name="Jiang X."/>
            <person name="Tu Z."/>
            <person name="Stegniy V.N."/>
            <person name="Sharakhova M.V."/>
            <person name="Sharakhov I.V."/>
        </authorList>
    </citation>
    <scope>NUCLEOTIDE SEQUENCE [LARGE SCALE GENOMIC DNA]</scope>
    <source>
        <strain evidence="12 13">ALBI9_A</strain>
    </source>
</reference>
<feature type="domain" description="Poly(A) RNA polymerase mitochondrial-like central palm" evidence="11">
    <location>
        <begin position="1207"/>
        <end position="1348"/>
    </location>
</feature>
<feature type="region of interest" description="Disordered" evidence="9">
    <location>
        <begin position="351"/>
        <end position="419"/>
    </location>
</feature>
<comment type="cofactor">
    <cofactor evidence="1">
        <name>Mn(2+)</name>
        <dbReference type="ChEBI" id="CHEBI:29035"/>
    </cofactor>
</comment>
<accession>A0A2C9GGW2</accession>
<feature type="compositionally biased region" description="Low complexity" evidence="9">
    <location>
        <begin position="871"/>
        <end position="895"/>
    </location>
</feature>
<evidence type="ECO:0000256" key="6">
    <source>
        <dbReference type="ARBA" id="ARBA00022723"/>
    </source>
</evidence>
<feature type="compositionally biased region" description="Low complexity" evidence="9">
    <location>
        <begin position="92"/>
        <end position="103"/>
    </location>
</feature>
<dbReference type="STRING" id="7167.A0A2C9GGW2"/>
<dbReference type="InterPro" id="IPR054708">
    <property type="entry name" value="MTPAP-like_central"/>
</dbReference>
<dbReference type="RefSeq" id="XP_035777760.1">
    <property type="nucleotide sequence ID" value="XM_035921867.1"/>
</dbReference>
<dbReference type="GO" id="GO:0046872">
    <property type="term" value="F:metal ion binding"/>
    <property type="evidence" value="ECO:0007669"/>
    <property type="project" value="UniProtKB-KW"/>
</dbReference>
<dbReference type="Proteomes" id="UP000069272">
    <property type="component" value="Chromosome 2R"/>
</dbReference>
<evidence type="ECO:0000256" key="5">
    <source>
        <dbReference type="ARBA" id="ARBA00022679"/>
    </source>
</evidence>
<keyword evidence="13" id="KW-1185">Reference proteome</keyword>
<feature type="region of interest" description="Disordered" evidence="9">
    <location>
        <begin position="282"/>
        <end position="339"/>
    </location>
</feature>
<feature type="compositionally biased region" description="Basic and acidic residues" evidence="9">
    <location>
        <begin position="799"/>
        <end position="824"/>
    </location>
</feature>
<evidence type="ECO:0000313" key="12">
    <source>
        <dbReference type="EnsemblMetazoa" id="AALB016063-PA"/>
    </source>
</evidence>
<dbReference type="Pfam" id="PF22600">
    <property type="entry name" value="MTPAP-like_central"/>
    <property type="match status" value="1"/>
</dbReference>